<evidence type="ECO:0000256" key="6">
    <source>
        <dbReference type="ARBA" id="ARBA00023136"/>
    </source>
</evidence>
<sequence length="161" mass="17941">MSRVLPYPLLTASLLAMWLLLNGTSVGQLLLGTAIALAASRLMVALQPSKPRLKGWYLLPKLVAIVVADIWRSNIAVARLILRRDQSRRMSGFIVVPLDLRDPTGLAILACIVTSTPGTAWVEYSSTESKLLLHVFDLVDEAYWIDLIKSRYERLLLDILT</sequence>
<dbReference type="OrthoDB" id="9807187at2"/>
<evidence type="ECO:0000256" key="4">
    <source>
        <dbReference type="ARBA" id="ARBA00022692"/>
    </source>
</evidence>
<dbReference type="EMBL" id="VDUZ01000087">
    <property type="protein sequence ID" value="TXL69345.1"/>
    <property type="molecule type" value="Genomic_DNA"/>
</dbReference>
<name>A0A5C8P6N4_9HYPH</name>
<comment type="subcellular location">
    <subcellularLocation>
        <location evidence="1">Cell membrane</location>
        <topology evidence="1">Multi-pass membrane protein</topology>
    </subcellularLocation>
</comment>
<dbReference type="PANTHER" id="PTHR34584">
    <property type="entry name" value="NA(+)/H(+) ANTIPORTER SUBUNIT E1"/>
    <property type="match status" value="1"/>
</dbReference>
<evidence type="ECO:0000313" key="8">
    <source>
        <dbReference type="Proteomes" id="UP000321638"/>
    </source>
</evidence>
<dbReference type="AlphaFoldDB" id="A0A5C8P6N4"/>
<evidence type="ECO:0000256" key="5">
    <source>
        <dbReference type="ARBA" id="ARBA00022989"/>
    </source>
</evidence>
<accession>A0A5C8P6N4</accession>
<dbReference type="GO" id="GO:0005886">
    <property type="term" value="C:plasma membrane"/>
    <property type="evidence" value="ECO:0007669"/>
    <property type="project" value="UniProtKB-SubCell"/>
</dbReference>
<dbReference type="GO" id="GO:0008324">
    <property type="term" value="F:monoatomic cation transmembrane transporter activity"/>
    <property type="evidence" value="ECO:0007669"/>
    <property type="project" value="InterPro"/>
</dbReference>
<dbReference type="Proteomes" id="UP000321638">
    <property type="component" value="Unassembled WGS sequence"/>
</dbReference>
<organism evidence="7 8">
    <name type="scientific">Vineibacter terrae</name>
    <dbReference type="NCBI Taxonomy" id="2586908"/>
    <lineage>
        <taxon>Bacteria</taxon>
        <taxon>Pseudomonadati</taxon>
        <taxon>Pseudomonadota</taxon>
        <taxon>Alphaproteobacteria</taxon>
        <taxon>Hyphomicrobiales</taxon>
        <taxon>Vineibacter</taxon>
    </lineage>
</organism>
<evidence type="ECO:0000256" key="2">
    <source>
        <dbReference type="ARBA" id="ARBA00006228"/>
    </source>
</evidence>
<dbReference type="Pfam" id="PF01899">
    <property type="entry name" value="MNHE"/>
    <property type="match status" value="1"/>
</dbReference>
<keyword evidence="8" id="KW-1185">Reference proteome</keyword>
<dbReference type="InterPro" id="IPR002758">
    <property type="entry name" value="Cation_antiport_E"/>
</dbReference>
<dbReference type="NCBIfam" id="NF006520">
    <property type="entry name" value="PRK08965.1-4"/>
    <property type="match status" value="1"/>
</dbReference>
<dbReference type="PIRSF" id="PIRSF019239">
    <property type="entry name" value="MrpE"/>
    <property type="match status" value="1"/>
</dbReference>
<evidence type="ECO:0000256" key="1">
    <source>
        <dbReference type="ARBA" id="ARBA00004651"/>
    </source>
</evidence>
<dbReference type="PANTHER" id="PTHR34584:SF1">
    <property type="entry name" value="NA(+)_H(+) ANTIPORTER SUBUNIT E1"/>
    <property type="match status" value="1"/>
</dbReference>
<comment type="similarity">
    <text evidence="2">Belongs to the CPA3 antiporters (TC 2.A.63) subunit E family.</text>
</comment>
<protein>
    <submittedName>
        <fullName evidence="7">Na+/H+ antiporter subunit E</fullName>
    </submittedName>
</protein>
<keyword evidence="3" id="KW-1003">Cell membrane</keyword>
<evidence type="ECO:0000256" key="3">
    <source>
        <dbReference type="ARBA" id="ARBA00022475"/>
    </source>
</evidence>
<evidence type="ECO:0000313" key="7">
    <source>
        <dbReference type="EMBL" id="TXL69345.1"/>
    </source>
</evidence>
<proteinExistence type="inferred from homology"/>
<reference evidence="7 8" key="1">
    <citation type="submission" date="2019-06" db="EMBL/GenBank/DDBJ databases">
        <title>New taxonomy in bacterial strain CC-CFT640, isolated from vineyard.</title>
        <authorList>
            <person name="Lin S.-Y."/>
            <person name="Tsai C.-F."/>
            <person name="Young C.-C."/>
        </authorList>
    </citation>
    <scope>NUCLEOTIDE SEQUENCE [LARGE SCALE GENOMIC DNA]</scope>
    <source>
        <strain evidence="7 8">CC-CFT640</strain>
    </source>
</reference>
<keyword evidence="4" id="KW-0812">Transmembrane</keyword>
<keyword evidence="6" id="KW-0472">Membrane</keyword>
<gene>
    <name evidence="7" type="ORF">FHP25_39445</name>
</gene>
<comment type="caution">
    <text evidence="7">The sequence shown here is derived from an EMBL/GenBank/DDBJ whole genome shotgun (WGS) entry which is preliminary data.</text>
</comment>
<dbReference type="RefSeq" id="WP_147852514.1">
    <property type="nucleotide sequence ID" value="NZ_VDUZ01000087.1"/>
</dbReference>
<keyword evidence="5" id="KW-1133">Transmembrane helix</keyword>